<evidence type="ECO:0000256" key="11">
    <source>
        <dbReference type="ARBA" id="ARBA00023317"/>
    </source>
</evidence>
<dbReference type="PROSITE" id="PS00018">
    <property type="entry name" value="EF_HAND_1"/>
    <property type="match status" value="1"/>
</dbReference>
<dbReference type="InterPro" id="IPR033177">
    <property type="entry name" value="PSD-B"/>
</dbReference>
<evidence type="ECO:0000256" key="2">
    <source>
        <dbReference type="ARBA" id="ARBA00022516"/>
    </source>
</evidence>
<dbReference type="PANTHER" id="PTHR10067:SF17">
    <property type="entry name" value="PHOSPHATIDYLSERINE DECARBOXYLASE PROENZYME 2"/>
    <property type="match status" value="1"/>
</dbReference>
<evidence type="ECO:0000256" key="8">
    <source>
        <dbReference type="ARBA" id="ARBA00023209"/>
    </source>
</evidence>
<dbReference type="Proteomes" id="UP000277580">
    <property type="component" value="Unassembled WGS sequence"/>
</dbReference>
<feature type="compositionally biased region" description="Acidic residues" evidence="13">
    <location>
        <begin position="211"/>
        <end position="220"/>
    </location>
</feature>
<feature type="region of interest" description="Disordered" evidence="13">
    <location>
        <begin position="1061"/>
        <end position="1080"/>
    </location>
</feature>
<dbReference type="Pfam" id="PF00168">
    <property type="entry name" value="C2"/>
    <property type="match status" value="2"/>
</dbReference>
<accession>A0A3N4KDJ1</accession>
<feature type="active site" description="Charge relay system; for autoendoproteolytic cleavage activity" evidence="12">
    <location>
        <position position="924"/>
    </location>
</feature>
<evidence type="ECO:0000313" key="16">
    <source>
        <dbReference type="EMBL" id="RPB07409.1"/>
    </source>
</evidence>
<evidence type="ECO:0000256" key="13">
    <source>
        <dbReference type="SAM" id="MobiDB-lite"/>
    </source>
</evidence>
<keyword evidence="9 12" id="KW-0456">Lyase</keyword>
<evidence type="ECO:0000259" key="15">
    <source>
        <dbReference type="PROSITE" id="PS50222"/>
    </source>
</evidence>
<evidence type="ECO:0000256" key="7">
    <source>
        <dbReference type="ARBA" id="ARBA00023145"/>
    </source>
</evidence>
<dbReference type="PANTHER" id="PTHR10067">
    <property type="entry name" value="PHOSPHATIDYLSERINE DECARBOXYLASE"/>
    <property type="match status" value="1"/>
</dbReference>
<dbReference type="InterPro" id="IPR003817">
    <property type="entry name" value="PS_Dcarbxylase"/>
</dbReference>
<dbReference type="STRING" id="1392247.A0A3N4KDJ1"/>
<keyword evidence="11 12" id="KW-0670">Pyruvate</keyword>
<sequence length="1080" mass="120297">MVLLNLPFPTRKKTTSKPTSPVPSRSGSPKLMNESSLVLKATVLRGRDLAPKDKNGFSDPYLVVSLGEYRFQTEAMPKTLDPEWFDNFEIPLSGANSSTLECVCWDKDRFGKDYMGELTVHLDEFFSNGRTSQEPRWFPLKSSRKKATISGEIQLQLCLLDTSDDAATPEQIMQKWTTWLSNFNGTPSPSASPSIYEQDDPLSRDLGDTGLSDDEEDMMEPDGALGRPKFDRIGTSVSMTLSIAPSITPSTMKGKTGGDKKGHHYELSRESDVVGVVFLEINSITDLPPEKNMTRTGFDMDPFVVVSLGKKTYRTRHIRHCLNPVYDEKMVFQVLRHEQRYSLNIAVVDRDKFSSNDFVAQTNFALQEIISTQPTADPVTGLYNLREPLKDEVPPSPMTPSGTGKSRFRIPLPRSSSGTNLSAGKKGRPDLERRTSANSLRSVASAFPSDGALTPGDENGPTPPGNRMIQVNNDSMDYDLQPYTLPLPLKNKDRWEDKHNPEIKIKAKYVPYPALRQQFWRVMLRQYDADDSGEISRVELTTMLDTLGSTLSAHTIDGFFERFREENGVTNLEDVELTLDQAVICLENQLSSTTPKTPSHTPSASGRDDSGRDDRSQKSDDSTSSNTPADPRSRSMVSLPPTQNINVLGAAGEEGMMLGENDLADEKAEEHVIQIKECPLCHQPRLNKRSEQDIVTHLATCASQDWRQVDKLVMGGFVTSSQAQRKWYSKVISKISYGGYKLGANSANILVQDRITGQIQEERMSVYVRLGIRLLYKGLSSSSMENKKIKKLLKSLSVKQGKKFDNPASARDIKGFIAFHQLDLSEVLLPIDQFKTFNEFFYRALKPDARPCASPEDQRVIVSPADCRSVVFNTIDEAATIWIKGREFTIKRLLGDAYPEDAKRFAGGALGIFRLAPQDYHRFHIPVDGLMGEPKLIKGEYYTVNPMAIRSALDVYGENVRICVPIDSAEHGRVMVICVGAMMVGSTVITAKAGSQVKRTDELGYFQFGGSTIVCLFEPGRMVFDEDLVDNSRTALETLIRVGMSIGHTPETGAVTMRKENVSQEEKMEARRRIEGSLAP</sequence>
<dbReference type="SUPFAM" id="SSF49562">
    <property type="entry name" value="C2 domain (Calcium/lipid-binding domain, CaLB)"/>
    <property type="match status" value="2"/>
</dbReference>
<evidence type="ECO:0000256" key="1">
    <source>
        <dbReference type="ARBA" id="ARBA00005189"/>
    </source>
</evidence>
<keyword evidence="4" id="KW-0106">Calcium</keyword>
<dbReference type="AlphaFoldDB" id="A0A3N4KDJ1"/>
<keyword evidence="6 12" id="KW-0472">Membrane</keyword>
<feature type="domain" description="C2" evidence="14">
    <location>
        <begin position="17"/>
        <end position="138"/>
    </location>
</feature>
<keyword evidence="3 12" id="KW-0210">Decarboxylase</keyword>
<evidence type="ECO:0000256" key="10">
    <source>
        <dbReference type="ARBA" id="ARBA00023264"/>
    </source>
</evidence>
<dbReference type="InterPro" id="IPR035892">
    <property type="entry name" value="C2_domain_sf"/>
</dbReference>
<protein>
    <recommendedName>
        <fullName evidence="12">Phosphatidylserine decarboxylase proenzyme 2</fullName>
        <ecNumber evidence="12">4.1.1.65</ecNumber>
    </recommendedName>
    <component>
        <recommendedName>
            <fullName evidence="12">Phosphatidylserine decarboxylase 2 beta chain</fullName>
        </recommendedName>
    </component>
    <component>
        <recommendedName>
            <fullName evidence="12">Phosphatidylserine decarboxylase 2 alpha chain</fullName>
        </recommendedName>
    </component>
</protein>
<comment type="function">
    <text evidence="12">Catalyzes the formation of phosphatidylethanolamine (PtdEtn) from phosphatidylserine (PtdSer). Plays a central role in phospholipid metabolism and in the interorganelle trafficking of phosphatidylserine.</text>
</comment>
<evidence type="ECO:0000256" key="9">
    <source>
        <dbReference type="ARBA" id="ARBA00023239"/>
    </source>
</evidence>
<dbReference type="HAMAP" id="MF_00663">
    <property type="entry name" value="PS_decarb_PSD_B_type2"/>
    <property type="match status" value="1"/>
</dbReference>
<keyword evidence="12" id="KW-0333">Golgi apparatus</keyword>
<feature type="region of interest" description="Disordered" evidence="13">
    <location>
        <begin position="187"/>
        <end position="231"/>
    </location>
</feature>
<feature type="chain" id="PRO_5023415329" description="Phosphatidylserine decarboxylase 2 alpha chain" evidence="12">
    <location>
        <begin position="1011"/>
        <end position="1080"/>
    </location>
</feature>
<dbReference type="OrthoDB" id="67700at2759"/>
<evidence type="ECO:0000313" key="17">
    <source>
        <dbReference type="Proteomes" id="UP000277580"/>
    </source>
</evidence>
<feature type="modified residue" description="Pyruvic acid (Ser); by autocatalysis" evidence="12">
    <location>
        <position position="1011"/>
    </location>
</feature>
<comment type="catalytic activity">
    <reaction evidence="12">
        <text>a 1,2-diacyl-sn-glycero-3-phospho-L-serine + H(+) = a 1,2-diacyl-sn-glycero-3-phosphoethanolamine + CO2</text>
        <dbReference type="Rhea" id="RHEA:20828"/>
        <dbReference type="ChEBI" id="CHEBI:15378"/>
        <dbReference type="ChEBI" id="CHEBI:16526"/>
        <dbReference type="ChEBI" id="CHEBI:57262"/>
        <dbReference type="ChEBI" id="CHEBI:64612"/>
        <dbReference type="EC" id="4.1.1.65"/>
    </reaction>
</comment>
<feature type="domain" description="C2" evidence="14">
    <location>
        <begin position="255"/>
        <end position="379"/>
    </location>
</feature>
<evidence type="ECO:0000256" key="3">
    <source>
        <dbReference type="ARBA" id="ARBA00022793"/>
    </source>
</evidence>
<dbReference type="Gene3D" id="2.60.40.150">
    <property type="entry name" value="C2 domain"/>
    <property type="match status" value="2"/>
</dbReference>
<dbReference type="InterPro" id="IPR033179">
    <property type="entry name" value="PSD_type2_pro"/>
</dbReference>
<dbReference type="EC" id="4.1.1.65" evidence="12"/>
<feature type="active site" description="Charge relay system; for autoendoproteolytic cleavage activity" evidence="12">
    <location>
        <position position="1011"/>
    </location>
</feature>
<keyword evidence="12" id="KW-0967">Endosome</keyword>
<evidence type="ECO:0000256" key="5">
    <source>
        <dbReference type="ARBA" id="ARBA00023098"/>
    </source>
</evidence>
<dbReference type="Pfam" id="PF02666">
    <property type="entry name" value="PS_Dcarbxylase"/>
    <property type="match status" value="1"/>
</dbReference>
<dbReference type="InterPro" id="IPR018247">
    <property type="entry name" value="EF_Hand_1_Ca_BS"/>
</dbReference>
<feature type="region of interest" description="Disordered" evidence="13">
    <location>
        <begin position="590"/>
        <end position="642"/>
    </location>
</feature>
<feature type="active site" description="Schiff-base intermediate with substrate; via pyruvic acid; for decarboxylase activity" evidence="12">
    <location>
        <position position="1011"/>
    </location>
</feature>
<feature type="domain" description="EF-hand" evidence="15">
    <location>
        <begin position="515"/>
        <end position="550"/>
    </location>
</feature>
<dbReference type="EMBL" id="ML119184">
    <property type="protein sequence ID" value="RPB07409.1"/>
    <property type="molecule type" value="Genomic_DNA"/>
</dbReference>
<dbReference type="PROSITE" id="PS50222">
    <property type="entry name" value="EF_HAND_2"/>
    <property type="match status" value="1"/>
</dbReference>
<dbReference type="UniPathway" id="UPA00558">
    <property type="reaction ID" value="UER00616"/>
</dbReference>
<organism evidence="16 17">
    <name type="scientific">Morchella conica CCBAS932</name>
    <dbReference type="NCBI Taxonomy" id="1392247"/>
    <lineage>
        <taxon>Eukaryota</taxon>
        <taxon>Fungi</taxon>
        <taxon>Dikarya</taxon>
        <taxon>Ascomycota</taxon>
        <taxon>Pezizomycotina</taxon>
        <taxon>Pezizomycetes</taxon>
        <taxon>Pezizales</taxon>
        <taxon>Morchellaceae</taxon>
        <taxon>Morchella</taxon>
    </lineage>
</organism>
<reference evidence="16 17" key="1">
    <citation type="journal article" date="2018" name="Nat. Ecol. Evol.">
        <title>Pezizomycetes genomes reveal the molecular basis of ectomycorrhizal truffle lifestyle.</title>
        <authorList>
            <person name="Murat C."/>
            <person name="Payen T."/>
            <person name="Noel B."/>
            <person name="Kuo A."/>
            <person name="Morin E."/>
            <person name="Chen J."/>
            <person name="Kohler A."/>
            <person name="Krizsan K."/>
            <person name="Balestrini R."/>
            <person name="Da Silva C."/>
            <person name="Montanini B."/>
            <person name="Hainaut M."/>
            <person name="Levati E."/>
            <person name="Barry K.W."/>
            <person name="Belfiori B."/>
            <person name="Cichocki N."/>
            <person name="Clum A."/>
            <person name="Dockter R.B."/>
            <person name="Fauchery L."/>
            <person name="Guy J."/>
            <person name="Iotti M."/>
            <person name="Le Tacon F."/>
            <person name="Lindquist E.A."/>
            <person name="Lipzen A."/>
            <person name="Malagnac F."/>
            <person name="Mello A."/>
            <person name="Molinier V."/>
            <person name="Miyauchi S."/>
            <person name="Poulain J."/>
            <person name="Riccioni C."/>
            <person name="Rubini A."/>
            <person name="Sitrit Y."/>
            <person name="Splivallo R."/>
            <person name="Traeger S."/>
            <person name="Wang M."/>
            <person name="Zifcakova L."/>
            <person name="Wipf D."/>
            <person name="Zambonelli A."/>
            <person name="Paolocci F."/>
            <person name="Nowrousian M."/>
            <person name="Ottonello S."/>
            <person name="Baldrian P."/>
            <person name="Spatafora J.W."/>
            <person name="Henrissat B."/>
            <person name="Nagy L.G."/>
            <person name="Aury J.M."/>
            <person name="Wincker P."/>
            <person name="Grigoriev I.V."/>
            <person name="Bonfante P."/>
            <person name="Martin F.M."/>
        </authorList>
    </citation>
    <scope>NUCLEOTIDE SEQUENCE [LARGE SCALE GENOMIC DNA]</scope>
    <source>
        <strain evidence="16 17">CCBAS932</strain>
    </source>
</reference>
<comment type="cofactor">
    <cofactor evidence="12">
        <name>pyruvate</name>
        <dbReference type="ChEBI" id="CHEBI:15361"/>
    </cofactor>
    <text evidence="12">Binds 1 pyruvoyl group covalently per subunit.</text>
</comment>
<comment type="PTM">
    <text evidence="12">Is synthesized initially as an inactive proenzyme. Formation of the active enzyme involves a self-maturation process in which the active site pyruvoyl group is generated from an internal serine residue via an autocatalytic post-translational modification. Two non-identical subunits are generated from the proenzyme in this reaction, and the pyruvate is formed at the N-terminus of the alpha chain, which is derived from the carboxyl end of the proenzyme. The autoendoproteolytic cleavage occurs by a canonical serine protease mechanism, in which the side chain hydroxyl group of the serine supplies its oxygen atom to form the C-terminus of the beta chain, while the remainder of the serine residue undergoes an oxidative deamination to produce ammonia and the pyruvoyl prosthetic group on the alpha chain. During this reaction, the Ser that is part of the protease active site of the proenzyme becomes the pyruvoyl prosthetic group, which constitutes an essential element of the active site of the mature decarboxylase.</text>
</comment>
<dbReference type="SUPFAM" id="SSF47473">
    <property type="entry name" value="EF-hand"/>
    <property type="match status" value="1"/>
</dbReference>
<keyword evidence="2 12" id="KW-0444">Lipid biosynthesis</keyword>
<comment type="domain">
    <text evidence="12">The C2 domains have an essential, but non-catalytic function. They may facilitate interactions with other proteins and are required for lipid transport function.</text>
</comment>
<keyword evidence="5 12" id="KW-0443">Lipid metabolism</keyword>
<feature type="chain" id="PRO_5023415330" description="Phosphatidylserine decarboxylase 2 beta chain" evidence="12">
    <location>
        <begin position="1"/>
        <end position="1010"/>
    </location>
</feature>
<dbReference type="GO" id="GO:0005795">
    <property type="term" value="C:Golgi stack"/>
    <property type="evidence" value="ECO:0007669"/>
    <property type="project" value="UniProtKB-UniRule"/>
</dbReference>
<keyword evidence="7 12" id="KW-0865">Zymogen</keyword>
<dbReference type="GO" id="GO:0000139">
    <property type="term" value="C:Golgi membrane"/>
    <property type="evidence" value="ECO:0007669"/>
    <property type="project" value="UniProtKB-SubCell"/>
</dbReference>
<dbReference type="InParanoid" id="A0A3N4KDJ1"/>
<keyword evidence="17" id="KW-1185">Reference proteome</keyword>
<comment type="similarity">
    <text evidence="12">Belongs to the phosphatidylserine decarboxylase family. PSD-B subfamily. Eukaryotic type II sub-subfamily.</text>
</comment>
<dbReference type="GO" id="GO:0004609">
    <property type="term" value="F:phosphatidylserine decarboxylase activity"/>
    <property type="evidence" value="ECO:0007669"/>
    <property type="project" value="UniProtKB-UniRule"/>
</dbReference>
<dbReference type="CDD" id="cd04039">
    <property type="entry name" value="C2_PSD"/>
    <property type="match status" value="1"/>
</dbReference>
<dbReference type="InterPro" id="IPR000008">
    <property type="entry name" value="C2_dom"/>
</dbReference>
<dbReference type="InterPro" id="IPR002048">
    <property type="entry name" value="EF_hand_dom"/>
</dbReference>
<keyword evidence="10 12" id="KW-1208">Phospholipid metabolism</keyword>
<keyword evidence="8 12" id="KW-0594">Phospholipid biosynthesis</keyword>
<feature type="active site" description="Charge relay system; for autoendoproteolytic cleavage activity" evidence="12">
    <location>
        <position position="866"/>
    </location>
</feature>
<evidence type="ECO:0000259" key="14">
    <source>
        <dbReference type="PROSITE" id="PS50004"/>
    </source>
</evidence>
<comment type="subunit">
    <text evidence="12">Heterodimer of a large membrane-associated beta subunit and a small pyruvoyl-containing alpha subunit. Interacts with pstB2. This interaction may be a means to structurally tether the donor membrane (ER) harboring PstB2 to acceptor membranes (Golgi/endosomes) harboring PSD2 during PtdSer transport to the site of PtdEtn synthesis.</text>
</comment>
<comment type="subcellular location">
    <subcellularLocation>
        <location evidence="12">Golgi apparatus membrane</location>
        <topology evidence="12">Peripheral membrane protein</topology>
        <orientation evidence="12">Cytoplasmic side</orientation>
    </subcellularLocation>
    <subcellularLocation>
        <location evidence="12">Endosome membrane</location>
        <topology evidence="12">Peripheral membrane protein</topology>
        <orientation evidence="12">Cytoplasmic side</orientation>
    </subcellularLocation>
</comment>
<comment type="pathway">
    <text evidence="1">Lipid metabolism.</text>
</comment>
<feature type="region of interest" description="Disordered" evidence="13">
    <location>
        <begin position="1"/>
        <end position="31"/>
    </location>
</feature>
<gene>
    <name evidence="12" type="primary">PSD2</name>
    <name evidence="16" type="ORF">P167DRAFT_414298</name>
</gene>
<dbReference type="PROSITE" id="PS50004">
    <property type="entry name" value="C2"/>
    <property type="match status" value="2"/>
</dbReference>
<dbReference type="GO" id="GO:0006646">
    <property type="term" value="P:phosphatidylethanolamine biosynthetic process"/>
    <property type="evidence" value="ECO:0007669"/>
    <property type="project" value="UniProtKB-UniRule"/>
</dbReference>
<dbReference type="GO" id="GO:0016540">
    <property type="term" value="P:protein autoprocessing"/>
    <property type="evidence" value="ECO:0007669"/>
    <property type="project" value="UniProtKB-UniRule"/>
</dbReference>
<name>A0A3N4KDJ1_9PEZI</name>
<evidence type="ECO:0000256" key="6">
    <source>
        <dbReference type="ARBA" id="ARBA00023136"/>
    </source>
</evidence>
<dbReference type="SMART" id="SM00239">
    <property type="entry name" value="C2"/>
    <property type="match status" value="2"/>
</dbReference>
<feature type="site" description="Cleavage (non-hydrolytic); by autocatalysis" evidence="12">
    <location>
        <begin position="1010"/>
        <end position="1011"/>
    </location>
</feature>
<evidence type="ECO:0000256" key="4">
    <source>
        <dbReference type="ARBA" id="ARBA00022837"/>
    </source>
</evidence>
<dbReference type="GO" id="GO:0005509">
    <property type="term" value="F:calcium ion binding"/>
    <property type="evidence" value="ECO:0007669"/>
    <property type="project" value="InterPro"/>
</dbReference>
<comment type="pathway">
    <text evidence="12">Phospholipid metabolism; phosphatidylethanolamine biosynthesis; phosphatidylethanolamine from CDP-diacylglycerol: step 2/2.</text>
</comment>
<dbReference type="GO" id="GO:0010008">
    <property type="term" value="C:endosome membrane"/>
    <property type="evidence" value="ECO:0007669"/>
    <property type="project" value="UniProtKB-SubCell"/>
</dbReference>
<proteinExistence type="inferred from homology"/>
<feature type="compositionally biased region" description="Basic and acidic residues" evidence="13">
    <location>
        <begin position="606"/>
        <end position="621"/>
    </location>
</feature>
<dbReference type="NCBIfam" id="TIGR00163">
    <property type="entry name" value="PS_decarb"/>
    <property type="match status" value="1"/>
</dbReference>
<dbReference type="InterPro" id="IPR011992">
    <property type="entry name" value="EF-hand-dom_pair"/>
</dbReference>
<feature type="region of interest" description="Disordered" evidence="13">
    <location>
        <begin position="387"/>
        <end position="470"/>
    </location>
</feature>
<dbReference type="FunCoup" id="A0A3N4KDJ1">
    <property type="interactions" value="148"/>
</dbReference>
<feature type="compositionally biased region" description="Low complexity" evidence="13">
    <location>
        <begin position="16"/>
        <end position="26"/>
    </location>
</feature>
<evidence type="ECO:0000256" key="12">
    <source>
        <dbReference type="HAMAP-Rule" id="MF_03209"/>
    </source>
</evidence>
<feature type="compositionally biased region" description="Low complexity" evidence="13">
    <location>
        <begin position="591"/>
        <end position="605"/>
    </location>
</feature>
<dbReference type="Gene3D" id="1.10.238.10">
    <property type="entry name" value="EF-hand"/>
    <property type="match status" value="1"/>
</dbReference>